<evidence type="ECO:0000256" key="1">
    <source>
        <dbReference type="SAM" id="Phobius"/>
    </source>
</evidence>
<dbReference type="EMBL" id="BMAT01006352">
    <property type="protein sequence ID" value="GFS10903.1"/>
    <property type="molecule type" value="Genomic_DNA"/>
</dbReference>
<accession>A0AAV4IM52</accession>
<sequence length="150" mass="16159">MQSNEATCYNADMAYRATQAANILAAVNPPYLATNKQVSRGNCHRSLTRSVWPKSNFRAFKSYLATETHTVYFGNGFYRSAKARLRYSRCAASIVLVPVRVVVVVADSSQYLLVVVVVCYVVAVVVAELESPVAAVGAGDGGGGDGRLYL</sequence>
<proteinExistence type="predicted"/>
<reference evidence="2 3" key="1">
    <citation type="journal article" date="2021" name="Elife">
        <title>Chloroplast acquisition without the gene transfer in kleptoplastic sea slugs, Plakobranchus ocellatus.</title>
        <authorList>
            <person name="Maeda T."/>
            <person name="Takahashi S."/>
            <person name="Yoshida T."/>
            <person name="Shimamura S."/>
            <person name="Takaki Y."/>
            <person name="Nagai Y."/>
            <person name="Toyoda A."/>
            <person name="Suzuki Y."/>
            <person name="Arimoto A."/>
            <person name="Ishii H."/>
            <person name="Satoh N."/>
            <person name="Nishiyama T."/>
            <person name="Hasebe M."/>
            <person name="Maruyama T."/>
            <person name="Minagawa J."/>
            <person name="Obokata J."/>
            <person name="Shigenobu S."/>
        </authorList>
    </citation>
    <scope>NUCLEOTIDE SEQUENCE [LARGE SCALE GENOMIC DNA]</scope>
</reference>
<name>A0AAV4IM52_9GAST</name>
<keyword evidence="1" id="KW-1133">Transmembrane helix</keyword>
<dbReference type="AlphaFoldDB" id="A0AAV4IM52"/>
<feature type="transmembrane region" description="Helical" evidence="1">
    <location>
        <begin position="111"/>
        <end position="129"/>
    </location>
</feature>
<keyword evidence="1" id="KW-0472">Membrane</keyword>
<protein>
    <submittedName>
        <fullName evidence="2">Uncharacterized protein</fullName>
    </submittedName>
</protein>
<comment type="caution">
    <text evidence="2">The sequence shown here is derived from an EMBL/GenBank/DDBJ whole genome shotgun (WGS) entry which is preliminary data.</text>
</comment>
<evidence type="ECO:0000313" key="3">
    <source>
        <dbReference type="Proteomes" id="UP000762676"/>
    </source>
</evidence>
<gene>
    <name evidence="2" type="ORF">ElyMa_003072800</name>
</gene>
<keyword evidence="1" id="KW-0812">Transmembrane</keyword>
<organism evidence="2 3">
    <name type="scientific">Elysia marginata</name>
    <dbReference type="NCBI Taxonomy" id="1093978"/>
    <lineage>
        <taxon>Eukaryota</taxon>
        <taxon>Metazoa</taxon>
        <taxon>Spiralia</taxon>
        <taxon>Lophotrochozoa</taxon>
        <taxon>Mollusca</taxon>
        <taxon>Gastropoda</taxon>
        <taxon>Heterobranchia</taxon>
        <taxon>Euthyneura</taxon>
        <taxon>Panpulmonata</taxon>
        <taxon>Sacoglossa</taxon>
        <taxon>Placobranchoidea</taxon>
        <taxon>Plakobranchidae</taxon>
        <taxon>Elysia</taxon>
    </lineage>
</organism>
<dbReference type="Proteomes" id="UP000762676">
    <property type="component" value="Unassembled WGS sequence"/>
</dbReference>
<evidence type="ECO:0000313" key="2">
    <source>
        <dbReference type="EMBL" id="GFS10903.1"/>
    </source>
</evidence>
<keyword evidence="3" id="KW-1185">Reference proteome</keyword>